<evidence type="ECO:0000313" key="1">
    <source>
        <dbReference type="EMBL" id="AIC11421.1"/>
    </source>
</evidence>
<evidence type="ECO:0000313" key="2">
    <source>
        <dbReference type="Proteomes" id="UP000027215"/>
    </source>
</evidence>
<dbReference type="Proteomes" id="UP000027215">
    <property type="component" value="Chromosome"/>
</dbReference>
<protein>
    <submittedName>
        <fullName evidence="1">Uncharacterized protein</fullName>
    </submittedName>
</protein>
<dbReference type="KEGG" id="xfs:D934_09125"/>
<organism evidence="1 2">
    <name type="scientific">Xylella fastidiosa subsp. sandyi Ann-1</name>
    <dbReference type="NCBI Taxonomy" id="155920"/>
    <lineage>
        <taxon>Bacteria</taxon>
        <taxon>Pseudomonadati</taxon>
        <taxon>Pseudomonadota</taxon>
        <taxon>Gammaproteobacteria</taxon>
        <taxon>Lysobacterales</taxon>
        <taxon>Lysobacteraceae</taxon>
        <taxon>Xylella</taxon>
    </lineage>
</organism>
<dbReference type="RefSeq" id="WP_020852901.1">
    <property type="nucleotide sequence ID" value="NZ_CP006696.1"/>
</dbReference>
<dbReference type="HOGENOM" id="CLU_147442_1_0_6"/>
<dbReference type="AlphaFoldDB" id="A0A060HDH3"/>
<sequence length="137" mass="15047">MHATKLIELAVQRLDRKNVRALAQRIDIAHGVLYDWKNGNKPIPNERIQELAKIAGEDAGQWLLLIRSEQDQGELGKEWTKLYKRLTATAATLIAGAGVSYSNASYASIGNKEELKQPDKLVGRAGIEPATSGLKGR</sequence>
<dbReference type="PATRIC" id="fig|155920.8.peg.2121"/>
<reference evidence="1 2" key="1">
    <citation type="submission" date="2013-08" db="EMBL/GenBank/DDBJ databases">
        <authorList>
            <person name="Stouthamer R."/>
            <person name="Nunney L."/>
        </authorList>
    </citation>
    <scope>NUCLEOTIDE SEQUENCE [LARGE SCALE GENOMIC DNA]</scope>
    <source>
        <strain evidence="2">ann-1</strain>
    </source>
</reference>
<dbReference type="Pfam" id="PF12472">
    <property type="entry name" value="DUF3693"/>
    <property type="match status" value="1"/>
</dbReference>
<proteinExistence type="predicted"/>
<dbReference type="EMBL" id="CP006696">
    <property type="protein sequence ID" value="AIC11421.1"/>
    <property type="molecule type" value="Genomic_DNA"/>
</dbReference>
<gene>
    <name evidence="1" type="ORF">D934_09125</name>
</gene>
<dbReference type="InterPro" id="IPR021096">
    <property type="entry name" value="Vibrio_phage_VSK_Orf152"/>
</dbReference>
<name>A0A060HDH3_XYLFS</name>
<accession>A0A060HDH3</accession>